<evidence type="ECO:0000313" key="14">
    <source>
        <dbReference type="EMBL" id="MBW69376.1"/>
    </source>
</evidence>
<evidence type="ECO:0000256" key="2">
    <source>
        <dbReference type="ARBA" id="ARBA00022723"/>
    </source>
</evidence>
<keyword evidence="2 11" id="KW-0479">Metal-binding</keyword>
<feature type="domain" description="C2H2-type" evidence="12">
    <location>
        <begin position="743"/>
        <end position="771"/>
    </location>
</feature>
<dbReference type="EMBL" id="GGFL01005198">
    <property type="protein sequence ID" value="MBW69376.1"/>
    <property type="molecule type" value="Transcribed_RNA"/>
</dbReference>
<dbReference type="InterPro" id="IPR012934">
    <property type="entry name" value="Znf_AD"/>
</dbReference>
<dbReference type="GO" id="GO:0003677">
    <property type="term" value="F:DNA binding"/>
    <property type="evidence" value="ECO:0007669"/>
    <property type="project" value="UniProtKB-KW"/>
</dbReference>
<dbReference type="FunFam" id="3.30.160.60:FF:000688">
    <property type="entry name" value="zinc finger protein 197 isoform X1"/>
    <property type="match status" value="1"/>
</dbReference>
<dbReference type="GO" id="GO:0010468">
    <property type="term" value="P:regulation of gene expression"/>
    <property type="evidence" value="ECO:0007669"/>
    <property type="project" value="TreeGrafter"/>
</dbReference>
<evidence type="ECO:0000259" key="12">
    <source>
        <dbReference type="PROSITE" id="PS50157"/>
    </source>
</evidence>
<dbReference type="InterPro" id="IPR050331">
    <property type="entry name" value="Zinc_finger"/>
</dbReference>
<comment type="subcellular location">
    <subcellularLocation>
        <location evidence="1">Nucleus</location>
    </subcellularLocation>
</comment>
<feature type="binding site" evidence="11">
    <location>
        <position position="76"/>
    </location>
    <ligand>
        <name>Zn(2+)</name>
        <dbReference type="ChEBI" id="CHEBI:29105"/>
    </ligand>
</feature>
<evidence type="ECO:0000256" key="7">
    <source>
        <dbReference type="ARBA" id="ARBA00023125"/>
    </source>
</evidence>
<evidence type="ECO:0000256" key="9">
    <source>
        <dbReference type="ARBA" id="ARBA00023242"/>
    </source>
</evidence>
<evidence type="ECO:0000256" key="6">
    <source>
        <dbReference type="ARBA" id="ARBA00023015"/>
    </source>
</evidence>
<feature type="domain" description="C2H2-type" evidence="12">
    <location>
        <begin position="442"/>
        <end position="469"/>
    </location>
</feature>
<dbReference type="VEuPathDB" id="VectorBase:ADAC100454"/>
<evidence type="ECO:0000256" key="4">
    <source>
        <dbReference type="ARBA" id="ARBA00022771"/>
    </source>
</evidence>
<dbReference type="Gene3D" id="3.30.160.60">
    <property type="entry name" value="Classic Zinc Finger"/>
    <property type="match status" value="7"/>
</dbReference>
<dbReference type="PANTHER" id="PTHR16515">
    <property type="entry name" value="PR DOMAIN ZINC FINGER PROTEIN"/>
    <property type="match status" value="1"/>
</dbReference>
<evidence type="ECO:0000256" key="8">
    <source>
        <dbReference type="ARBA" id="ARBA00023163"/>
    </source>
</evidence>
<dbReference type="PROSITE" id="PS50157">
    <property type="entry name" value="ZINC_FINGER_C2H2_2"/>
    <property type="match status" value="9"/>
</dbReference>
<feature type="domain" description="C2H2-type" evidence="12">
    <location>
        <begin position="625"/>
        <end position="652"/>
    </location>
</feature>
<proteinExistence type="predicted"/>
<evidence type="ECO:0000256" key="1">
    <source>
        <dbReference type="ARBA" id="ARBA00004123"/>
    </source>
</evidence>
<dbReference type="AlphaFoldDB" id="A0A2M4CVL8"/>
<protein>
    <submittedName>
        <fullName evidence="14">Uncharacterized protein</fullName>
    </submittedName>
</protein>
<feature type="binding site" evidence="11">
    <location>
        <position position="73"/>
    </location>
    <ligand>
        <name>Zn(2+)</name>
        <dbReference type="ChEBI" id="CHEBI:29105"/>
    </ligand>
</feature>
<dbReference type="VEuPathDB" id="VectorBase:ADAR2_004495"/>
<keyword evidence="4 10" id="KW-0863">Zinc-finger</keyword>
<dbReference type="PROSITE" id="PS51915">
    <property type="entry name" value="ZAD"/>
    <property type="match status" value="1"/>
</dbReference>
<feature type="domain" description="C2H2-type" evidence="12">
    <location>
        <begin position="653"/>
        <end position="683"/>
    </location>
</feature>
<keyword evidence="7" id="KW-0238">DNA-binding</keyword>
<feature type="domain" description="C2H2-type" evidence="12">
    <location>
        <begin position="712"/>
        <end position="742"/>
    </location>
</feature>
<dbReference type="FunFam" id="3.30.160.60:FF:000322">
    <property type="entry name" value="GDNF-inducible zinc finger protein 1"/>
    <property type="match status" value="1"/>
</dbReference>
<dbReference type="SUPFAM" id="SSF57667">
    <property type="entry name" value="beta-beta-alpha zinc fingers"/>
    <property type="match status" value="4"/>
</dbReference>
<evidence type="ECO:0000256" key="11">
    <source>
        <dbReference type="PROSITE-ProRule" id="PRU01263"/>
    </source>
</evidence>
<dbReference type="InterPro" id="IPR036236">
    <property type="entry name" value="Znf_C2H2_sf"/>
</dbReference>
<evidence type="ECO:0000259" key="13">
    <source>
        <dbReference type="PROSITE" id="PS51915"/>
    </source>
</evidence>
<name>A0A2M4CVL8_ANODA</name>
<dbReference type="PANTHER" id="PTHR16515:SF66">
    <property type="entry name" value="C2H2-TYPE DOMAIN-CONTAINING PROTEIN"/>
    <property type="match status" value="1"/>
</dbReference>
<dbReference type="Pfam" id="PF00096">
    <property type="entry name" value="zf-C2H2"/>
    <property type="match status" value="2"/>
</dbReference>
<feature type="domain" description="C2H2-type" evidence="12">
    <location>
        <begin position="595"/>
        <end position="618"/>
    </location>
</feature>
<keyword evidence="8" id="KW-0804">Transcription</keyword>
<accession>A0A2M4CVL8</accession>
<keyword evidence="9" id="KW-0539">Nucleus</keyword>
<feature type="domain" description="C2H2-type" evidence="12">
    <location>
        <begin position="300"/>
        <end position="328"/>
    </location>
</feature>
<keyword evidence="6" id="KW-0805">Transcription regulation</keyword>
<feature type="domain" description="C2H2-type" evidence="12">
    <location>
        <begin position="520"/>
        <end position="550"/>
    </location>
</feature>
<sequence length="773" mass="89601">MDGIKKPASESRRKIVCRFCSTLVPPRRAVYLFSPANENTAAGETNRTIADDVAEFADVTLSNDDDDCSKYICTGCVNVLGAGLQLRREIRVSEKVVETVLQSIEVQAGSPKWDHNYGTLEYLEEYEDEIEGSIAAIAGSNWSVLEESVQNEAAIKAKSTTVINDDGSQEESSPNNIVYGDDETLQDDISTEQLLEQEDDMIPYTFSEVGKFAFVKPPADLVSNSITFKDFEYLEIDGERCCGCSYIAHTRDELMAHAAQVHSQNYYPDSSYTCPTCYQKFPTEEELSNHALYYLTNDVFLCSLCQYAFNFKSHLMQHQKQEHQQQKQQTGIKRKDQKSFKQDAKRAMISKKIYEIPEEPFIKEVIDHQHYREYHLKGERCCACDMLQESLHDHANEMHRQLENMLETVEGVTKCAVCQRTFASDCELIVHEEQRRMLNQVYECSTCAQTFGKRLLIMKHLLQHNAQEQTKSQIINDDDAKRSSPADVVEESVEEDTALRALPAVMDDSENRNAVGLQCFPCCFNRCHQSYPSEKELLEHVHEKHAGRQKENEMTREKNRPNADPTLVCPICQRWFESEEKLTSHRMYKLRVERLSCRHCDRQFVRAQALSEHQLREHFNLPNQFTCTTCDKQFQNRHSLTQHKRTHEPSSNTPCVVEGCEMVFRDERLMRRHYRNVHTEYTPYACEDCDRQFRTKEAFVLHRRSHTGERPFHCRFDGCNRTFGHGTDRRRHERSAHTGERPHKCNQCESSFLRARELRIHQERTHKPLPPGP</sequence>
<evidence type="ECO:0000256" key="5">
    <source>
        <dbReference type="ARBA" id="ARBA00022833"/>
    </source>
</evidence>
<evidence type="ECO:0000256" key="3">
    <source>
        <dbReference type="ARBA" id="ARBA00022737"/>
    </source>
</evidence>
<evidence type="ECO:0000256" key="10">
    <source>
        <dbReference type="PROSITE-ProRule" id="PRU00042"/>
    </source>
</evidence>
<keyword evidence="3" id="KW-0677">Repeat</keyword>
<dbReference type="SMART" id="SM00355">
    <property type="entry name" value="ZnF_C2H2"/>
    <property type="match status" value="13"/>
</dbReference>
<feature type="binding site" evidence="11">
    <location>
        <position position="17"/>
    </location>
    <ligand>
        <name>Zn(2+)</name>
        <dbReference type="ChEBI" id="CHEBI:29105"/>
    </ligand>
</feature>
<feature type="binding site" evidence="11">
    <location>
        <position position="20"/>
    </location>
    <ligand>
        <name>Zn(2+)</name>
        <dbReference type="ChEBI" id="CHEBI:29105"/>
    </ligand>
</feature>
<dbReference type="GO" id="GO:0030674">
    <property type="term" value="F:protein-macromolecule adaptor activity"/>
    <property type="evidence" value="ECO:0007669"/>
    <property type="project" value="UniProtKB-ARBA"/>
</dbReference>
<feature type="domain" description="ZAD" evidence="13">
    <location>
        <begin position="15"/>
        <end position="100"/>
    </location>
</feature>
<feature type="domain" description="C2H2-type" evidence="12">
    <location>
        <begin position="684"/>
        <end position="711"/>
    </location>
</feature>
<dbReference type="InterPro" id="IPR013087">
    <property type="entry name" value="Znf_C2H2_type"/>
</dbReference>
<organism evidence="14">
    <name type="scientific">Anopheles darlingi</name>
    <name type="common">Mosquito</name>
    <dbReference type="NCBI Taxonomy" id="43151"/>
    <lineage>
        <taxon>Eukaryota</taxon>
        <taxon>Metazoa</taxon>
        <taxon>Ecdysozoa</taxon>
        <taxon>Arthropoda</taxon>
        <taxon>Hexapoda</taxon>
        <taxon>Insecta</taxon>
        <taxon>Pterygota</taxon>
        <taxon>Neoptera</taxon>
        <taxon>Endopterygota</taxon>
        <taxon>Diptera</taxon>
        <taxon>Nematocera</taxon>
        <taxon>Culicoidea</taxon>
        <taxon>Culicidae</taxon>
        <taxon>Anophelinae</taxon>
        <taxon>Anopheles</taxon>
    </lineage>
</organism>
<dbReference type="GO" id="GO:0008270">
    <property type="term" value="F:zinc ion binding"/>
    <property type="evidence" value="ECO:0007669"/>
    <property type="project" value="UniProtKB-UniRule"/>
</dbReference>
<keyword evidence="5 11" id="KW-0862">Zinc</keyword>
<reference evidence="14" key="1">
    <citation type="submission" date="2018-01" db="EMBL/GenBank/DDBJ databases">
        <title>An insight into the sialome of Amazonian anophelines.</title>
        <authorList>
            <person name="Ribeiro J.M."/>
            <person name="Scarpassa V."/>
            <person name="Calvo E."/>
        </authorList>
    </citation>
    <scope>NUCLEOTIDE SEQUENCE</scope>
</reference>
<dbReference type="GO" id="GO:0005634">
    <property type="term" value="C:nucleus"/>
    <property type="evidence" value="ECO:0007669"/>
    <property type="project" value="UniProtKB-SubCell"/>
</dbReference>
<dbReference type="PROSITE" id="PS00028">
    <property type="entry name" value="ZINC_FINGER_C2H2_1"/>
    <property type="match status" value="8"/>
</dbReference>